<dbReference type="OrthoDB" id="4429489at2759"/>
<dbReference type="GO" id="GO:0044231">
    <property type="term" value="C:host cell presynaptic membrane"/>
    <property type="evidence" value="ECO:0007669"/>
    <property type="project" value="UniProtKB-KW"/>
</dbReference>
<keyword evidence="5" id="KW-0638">Presynaptic neurotoxin</keyword>
<keyword evidence="2" id="KW-0268">Exocytosis</keyword>
<dbReference type="PROSITE" id="PS50088">
    <property type="entry name" value="ANK_REPEAT"/>
    <property type="match status" value="2"/>
</dbReference>
<evidence type="ECO:0000256" key="4">
    <source>
        <dbReference type="ARBA" id="ARBA00022737"/>
    </source>
</evidence>
<dbReference type="GO" id="GO:0044218">
    <property type="term" value="C:other organism cell membrane"/>
    <property type="evidence" value="ECO:0007669"/>
    <property type="project" value="UniProtKB-KW"/>
</dbReference>
<keyword evidence="4" id="KW-0677">Repeat</keyword>
<evidence type="ECO:0000256" key="5">
    <source>
        <dbReference type="ARBA" id="ARBA00023028"/>
    </source>
</evidence>
<dbReference type="SMART" id="SM00248">
    <property type="entry name" value="ANK"/>
    <property type="match status" value="6"/>
</dbReference>
<keyword evidence="5" id="KW-0800">Toxin</keyword>
<dbReference type="FunCoup" id="A0A1V9XLV1">
    <property type="interactions" value="289"/>
</dbReference>
<keyword evidence="5" id="KW-0528">Neurotoxin</keyword>
<keyword evidence="7" id="KW-0472">Membrane</keyword>
<accession>A0A1V9XLV1</accession>
<sequence length="627" mass="70559">MSGRSLEAQLFTMMHEMENEPVMLSGDKRARDDFTMAPPFSKPLEFDEVQFLCDVYVMCREGLLDQLTSRLEQATTQVGTKRVRELLNQRYQDETQLCAPLLIAAKEGHVEICDLLIYEYRVDIETEGTIVCDSCKIDGATPLWCAAGANHMTIVMMLIKCGADVNHATRSRSTPLRAACFDGKVEMVKLLLDHKADYNIANQFENTCLMIAAYKGHKEAVEFFVAHPEYSRETKIDALELLGASFANDKDNYDLERCYHYLRVAMQWRYGDPDRVLPKVLPPPVPAYENRIECRTLEELQQIKYNANALQMESLAIRERILGPLNPEVPLAVTFRGAVFADSANFERCLELWLHALSLKERNGACLVSDLLRFAQVFCQMLHVGVQVSVDVLTKVMQTTVTQLEQIAEKEKRDKDGMAARLKGTEHEVVLTSIYLLVVVSKLIKRCRAEARHTLCSLVYRMASSRCTANSGNTLLHLAVDSRTPVHDLHTRNLCHFPCANTAKLLMECGADVNAVNQHGDTPLHLIVAYAKPITDFLTLRSIIVTLVDRGAHTDVVNYKGLTPLESATTGVAELVLKAQSEISLKCIAAKAVHKHRVNYEGLVPRELTSFIEMHGQRTHNRRARAE</sequence>
<evidence type="ECO:0000313" key="9">
    <source>
        <dbReference type="EMBL" id="OQR74490.1"/>
    </source>
</evidence>
<keyword evidence="7" id="KW-1053">Target membrane</keyword>
<dbReference type="GO" id="GO:0006887">
    <property type="term" value="P:exocytosis"/>
    <property type="evidence" value="ECO:0007669"/>
    <property type="project" value="UniProtKB-KW"/>
</dbReference>
<dbReference type="EMBL" id="MNPL01007896">
    <property type="protein sequence ID" value="OQR74490.1"/>
    <property type="molecule type" value="Genomic_DNA"/>
</dbReference>
<dbReference type="PROSITE" id="PS50297">
    <property type="entry name" value="ANK_REP_REGION"/>
    <property type="match status" value="2"/>
</dbReference>
<feature type="repeat" description="ANK" evidence="8">
    <location>
        <begin position="138"/>
        <end position="170"/>
    </location>
</feature>
<dbReference type="PANTHER" id="PTHR24173:SF89">
    <property type="entry name" value="ANKYRIN REPEAT DOMAIN 29"/>
    <property type="match status" value="1"/>
</dbReference>
<protein>
    <submittedName>
        <fullName evidence="9">Fem-1B protein</fullName>
    </submittedName>
</protein>
<feature type="repeat" description="ANK" evidence="8">
    <location>
        <begin position="171"/>
        <end position="203"/>
    </location>
</feature>
<proteinExistence type="predicted"/>
<gene>
    <name evidence="9" type="ORF">BIW11_00956</name>
</gene>
<comment type="caution">
    <text evidence="9">The sequence shown here is derived from an EMBL/GenBank/DDBJ whole genome shotgun (WGS) entry which is preliminary data.</text>
</comment>
<dbReference type="InterPro" id="IPR036770">
    <property type="entry name" value="Ankyrin_rpt-contain_sf"/>
</dbReference>
<dbReference type="SUPFAM" id="SSF48403">
    <property type="entry name" value="Ankyrin repeat"/>
    <property type="match status" value="1"/>
</dbReference>
<dbReference type="AlphaFoldDB" id="A0A1V9XLV1"/>
<organism evidence="9 10">
    <name type="scientific">Tropilaelaps mercedesae</name>
    <dbReference type="NCBI Taxonomy" id="418985"/>
    <lineage>
        <taxon>Eukaryota</taxon>
        <taxon>Metazoa</taxon>
        <taxon>Ecdysozoa</taxon>
        <taxon>Arthropoda</taxon>
        <taxon>Chelicerata</taxon>
        <taxon>Arachnida</taxon>
        <taxon>Acari</taxon>
        <taxon>Parasitiformes</taxon>
        <taxon>Mesostigmata</taxon>
        <taxon>Gamasina</taxon>
        <taxon>Dermanyssoidea</taxon>
        <taxon>Laelapidae</taxon>
        <taxon>Tropilaelaps</taxon>
    </lineage>
</organism>
<name>A0A1V9XLV1_9ACAR</name>
<dbReference type="InterPro" id="IPR002110">
    <property type="entry name" value="Ankyrin_rpt"/>
</dbReference>
<evidence type="ECO:0000256" key="8">
    <source>
        <dbReference type="PROSITE-ProRule" id="PRU00023"/>
    </source>
</evidence>
<dbReference type="InParanoid" id="A0A1V9XLV1"/>
<dbReference type="Pfam" id="PF12796">
    <property type="entry name" value="Ank_2"/>
    <property type="match status" value="1"/>
</dbReference>
<dbReference type="STRING" id="418985.A0A1V9XLV1"/>
<dbReference type="Proteomes" id="UP000192247">
    <property type="component" value="Unassembled WGS sequence"/>
</dbReference>
<evidence type="ECO:0000256" key="2">
    <source>
        <dbReference type="ARBA" id="ARBA00022483"/>
    </source>
</evidence>
<keyword evidence="6 8" id="KW-0040">ANK repeat</keyword>
<reference evidence="9 10" key="1">
    <citation type="journal article" date="2017" name="Gigascience">
        <title>Draft genome of the honey bee ectoparasitic mite, Tropilaelaps mercedesae, is shaped by the parasitic life history.</title>
        <authorList>
            <person name="Dong X."/>
            <person name="Armstrong S.D."/>
            <person name="Xia D."/>
            <person name="Makepeace B.L."/>
            <person name="Darby A.C."/>
            <person name="Kadowaki T."/>
        </authorList>
    </citation>
    <scope>NUCLEOTIDE SEQUENCE [LARGE SCALE GENOMIC DNA]</scope>
    <source>
        <strain evidence="9">Wuxi-XJTLU</strain>
    </source>
</reference>
<keyword evidence="10" id="KW-1185">Reference proteome</keyword>
<dbReference type="Gene3D" id="1.25.40.20">
    <property type="entry name" value="Ankyrin repeat-containing domain"/>
    <property type="match status" value="2"/>
</dbReference>
<keyword evidence="3" id="KW-1052">Target cell membrane</keyword>
<evidence type="ECO:0000256" key="3">
    <source>
        <dbReference type="ARBA" id="ARBA00022537"/>
    </source>
</evidence>
<evidence type="ECO:0000313" key="10">
    <source>
        <dbReference type="Proteomes" id="UP000192247"/>
    </source>
</evidence>
<evidence type="ECO:0000256" key="7">
    <source>
        <dbReference type="ARBA" id="ARBA00023298"/>
    </source>
</evidence>
<evidence type="ECO:0000256" key="6">
    <source>
        <dbReference type="ARBA" id="ARBA00023043"/>
    </source>
</evidence>
<dbReference type="PANTHER" id="PTHR24173">
    <property type="entry name" value="ANKYRIN REPEAT CONTAINING"/>
    <property type="match status" value="1"/>
</dbReference>
<evidence type="ECO:0000256" key="1">
    <source>
        <dbReference type="ARBA" id="ARBA00004175"/>
    </source>
</evidence>
<comment type="subcellular location">
    <subcellularLocation>
        <location evidence="1">Target cell membrane</location>
    </subcellularLocation>
</comment>